<dbReference type="AlphaFoldDB" id="A0A517ZJW7"/>
<dbReference type="EMBL" id="CP036276">
    <property type="protein sequence ID" value="QDU42761.1"/>
    <property type="molecule type" value="Genomic_DNA"/>
</dbReference>
<accession>A0A517ZJW7</accession>
<dbReference type="Proteomes" id="UP000319383">
    <property type="component" value="Chromosome"/>
</dbReference>
<evidence type="ECO:0000256" key="1">
    <source>
        <dbReference type="SAM" id="SignalP"/>
    </source>
</evidence>
<dbReference type="RefSeq" id="WP_145374773.1">
    <property type="nucleotide sequence ID" value="NZ_CP036276.1"/>
</dbReference>
<sequence precursor="true">MKRISLLVFCLMIAVLGLADNVVLASDDGLTVIVMDPLAKPLSCPCVEGYAQRDYNVLAKFLEKELGERVNLVFADALGTALKGDAKGQADVIIGKDSVIRFDAAEHKFTVTAVARLTDKDGLTTQNGLVVVASSDPAKKVADLSGYRILFGPKECDEKHAAAMTLLKKAKVAIPPKLEIDQSCSDGAAKVVELAANKKTRIAAVISSYAAPLLEGCGTIKKGDLQVVGKTKPVPFVTAFTTNTVDAPRRERIQKALLAVGDHRQICEAIETLIGFVPIEPAEEKTSTASAKKK</sequence>
<gene>
    <name evidence="2" type="ORF">Mal52_12280</name>
</gene>
<proteinExistence type="predicted"/>
<reference evidence="2 3" key="1">
    <citation type="submission" date="2019-02" db="EMBL/GenBank/DDBJ databases">
        <title>Deep-cultivation of Planctomycetes and their phenomic and genomic characterization uncovers novel biology.</title>
        <authorList>
            <person name="Wiegand S."/>
            <person name="Jogler M."/>
            <person name="Boedeker C."/>
            <person name="Pinto D."/>
            <person name="Vollmers J."/>
            <person name="Rivas-Marin E."/>
            <person name="Kohn T."/>
            <person name="Peeters S.H."/>
            <person name="Heuer A."/>
            <person name="Rast P."/>
            <person name="Oberbeckmann S."/>
            <person name="Bunk B."/>
            <person name="Jeske O."/>
            <person name="Meyerdierks A."/>
            <person name="Storesund J.E."/>
            <person name="Kallscheuer N."/>
            <person name="Luecker S."/>
            <person name="Lage O.M."/>
            <person name="Pohl T."/>
            <person name="Merkel B.J."/>
            <person name="Hornburger P."/>
            <person name="Mueller R.-W."/>
            <person name="Bruemmer F."/>
            <person name="Labrenz M."/>
            <person name="Spormann A.M."/>
            <person name="Op den Camp H."/>
            <person name="Overmann J."/>
            <person name="Amann R."/>
            <person name="Jetten M.S.M."/>
            <person name="Mascher T."/>
            <person name="Medema M.H."/>
            <person name="Devos D.P."/>
            <person name="Kaster A.-K."/>
            <person name="Ovreas L."/>
            <person name="Rohde M."/>
            <person name="Galperin M.Y."/>
            <person name="Jogler C."/>
        </authorList>
    </citation>
    <scope>NUCLEOTIDE SEQUENCE [LARGE SCALE GENOMIC DNA]</scope>
    <source>
        <strain evidence="2 3">Mal52</strain>
    </source>
</reference>
<evidence type="ECO:0000313" key="3">
    <source>
        <dbReference type="Proteomes" id="UP000319383"/>
    </source>
</evidence>
<feature type="signal peptide" evidence="1">
    <location>
        <begin position="1"/>
        <end position="25"/>
    </location>
</feature>
<evidence type="ECO:0000313" key="2">
    <source>
        <dbReference type="EMBL" id="QDU42761.1"/>
    </source>
</evidence>
<keyword evidence="3" id="KW-1185">Reference proteome</keyword>
<dbReference type="SUPFAM" id="SSF53850">
    <property type="entry name" value="Periplasmic binding protein-like II"/>
    <property type="match status" value="1"/>
</dbReference>
<organism evidence="2 3">
    <name type="scientific">Symmachiella dynata</name>
    <dbReference type="NCBI Taxonomy" id="2527995"/>
    <lineage>
        <taxon>Bacteria</taxon>
        <taxon>Pseudomonadati</taxon>
        <taxon>Planctomycetota</taxon>
        <taxon>Planctomycetia</taxon>
        <taxon>Planctomycetales</taxon>
        <taxon>Planctomycetaceae</taxon>
        <taxon>Symmachiella</taxon>
    </lineage>
</organism>
<feature type="chain" id="PRO_5021861940" evidence="1">
    <location>
        <begin position="26"/>
        <end position="294"/>
    </location>
</feature>
<dbReference type="KEGG" id="sdyn:Mal52_12280"/>
<dbReference type="Gene3D" id="3.40.190.10">
    <property type="entry name" value="Periplasmic binding protein-like II"/>
    <property type="match status" value="2"/>
</dbReference>
<dbReference type="Pfam" id="PF12974">
    <property type="entry name" value="Phosphonate-bd"/>
    <property type="match status" value="1"/>
</dbReference>
<name>A0A517ZJW7_9PLAN</name>
<keyword evidence="1" id="KW-0732">Signal</keyword>
<protein>
    <submittedName>
        <fullName evidence="2">ABC transporter, phosphonate, periplasmic substrate-binding protein</fullName>
    </submittedName>
</protein>